<dbReference type="EMBL" id="NMQU01000008">
    <property type="protein sequence ID" value="OXM54965.1"/>
    <property type="molecule type" value="Genomic_DNA"/>
</dbReference>
<comment type="caution">
    <text evidence="2">The sequence shown here is derived from an EMBL/GenBank/DDBJ whole genome shotgun (WGS) entry which is preliminary data.</text>
</comment>
<dbReference type="CDD" id="cd07043">
    <property type="entry name" value="STAS_anti-anti-sigma_factors"/>
    <property type="match status" value="1"/>
</dbReference>
<gene>
    <name evidence="2" type="ORF">CFP75_02175</name>
</gene>
<organism evidence="2 3">
    <name type="scientific">Amycolatopsis alba DSM 44262</name>
    <dbReference type="NCBI Taxonomy" id="1125972"/>
    <lineage>
        <taxon>Bacteria</taxon>
        <taxon>Bacillati</taxon>
        <taxon>Actinomycetota</taxon>
        <taxon>Actinomycetes</taxon>
        <taxon>Pseudonocardiales</taxon>
        <taxon>Pseudonocardiaceae</taxon>
        <taxon>Amycolatopsis</taxon>
    </lineage>
</organism>
<dbReference type="InterPro" id="IPR002645">
    <property type="entry name" value="STAS_dom"/>
</dbReference>
<keyword evidence="3" id="KW-1185">Reference proteome</keyword>
<name>A0A229S820_AMYAL</name>
<dbReference type="RefSeq" id="WP_020630143.1">
    <property type="nucleotide sequence ID" value="NZ_KB913032.1"/>
</dbReference>
<feature type="domain" description="STAS" evidence="1">
    <location>
        <begin position="14"/>
        <end position="96"/>
    </location>
</feature>
<sequence>MGAQLTLTADSRENGVTLLAASGEIDLSNVDAFESALTDATRSGTAIVDLRGVEYLDSGGIHALFTHADRIRIRTSPLLMPVLTVSGLAELVDVEQ</sequence>
<dbReference type="AlphaFoldDB" id="A0A229S820"/>
<evidence type="ECO:0000313" key="3">
    <source>
        <dbReference type="Proteomes" id="UP000215563"/>
    </source>
</evidence>
<protein>
    <submittedName>
        <fullName evidence="2">Anti-sigma factor antagonist</fullName>
    </submittedName>
</protein>
<evidence type="ECO:0000259" key="1">
    <source>
        <dbReference type="PROSITE" id="PS50801"/>
    </source>
</evidence>
<reference evidence="2 3" key="1">
    <citation type="submission" date="2017-07" db="EMBL/GenBank/DDBJ databases">
        <title>Amycolatopsis alba DSM 44262 Genome sequencing and assembly.</title>
        <authorList>
            <person name="Kaur N."/>
            <person name="Mayilraj S."/>
        </authorList>
    </citation>
    <scope>NUCLEOTIDE SEQUENCE [LARGE SCALE GENOMIC DNA]</scope>
    <source>
        <strain evidence="2 3">DSM 44262</strain>
    </source>
</reference>
<dbReference type="Pfam" id="PF01740">
    <property type="entry name" value="STAS"/>
    <property type="match status" value="1"/>
</dbReference>
<dbReference type="OrthoDB" id="4628340at2"/>
<accession>A0A229S820</accession>
<dbReference type="SUPFAM" id="SSF52091">
    <property type="entry name" value="SpoIIaa-like"/>
    <property type="match status" value="1"/>
</dbReference>
<dbReference type="PROSITE" id="PS50801">
    <property type="entry name" value="STAS"/>
    <property type="match status" value="1"/>
</dbReference>
<proteinExistence type="predicted"/>
<evidence type="ECO:0000313" key="2">
    <source>
        <dbReference type="EMBL" id="OXM54965.1"/>
    </source>
</evidence>
<dbReference type="Gene3D" id="3.30.750.24">
    <property type="entry name" value="STAS domain"/>
    <property type="match status" value="1"/>
</dbReference>
<dbReference type="InterPro" id="IPR036513">
    <property type="entry name" value="STAS_dom_sf"/>
</dbReference>
<dbReference type="Proteomes" id="UP000215563">
    <property type="component" value="Unassembled WGS sequence"/>
</dbReference>